<feature type="binding site" evidence="15">
    <location>
        <position position="170"/>
    </location>
    <ligand>
        <name>ATP</name>
        <dbReference type="ChEBI" id="CHEBI:30616"/>
    </ligand>
</feature>
<organism evidence="16 17">
    <name type="scientific">Corynebacterium yudongzhengii</name>
    <dbReference type="NCBI Taxonomy" id="2080740"/>
    <lineage>
        <taxon>Bacteria</taxon>
        <taxon>Bacillati</taxon>
        <taxon>Actinomycetota</taxon>
        <taxon>Actinomycetes</taxon>
        <taxon>Mycobacteriales</taxon>
        <taxon>Corynebacteriaceae</taxon>
        <taxon>Corynebacterium</taxon>
    </lineage>
</organism>
<reference evidence="17" key="1">
    <citation type="submission" date="2018-04" db="EMBL/GenBank/DDBJ databases">
        <authorList>
            <person name="Liu S."/>
            <person name="Wang Z."/>
            <person name="Li J."/>
        </authorList>
    </citation>
    <scope>NUCLEOTIDE SEQUENCE [LARGE SCALE GENOMIC DNA]</scope>
    <source>
        <strain evidence="17">2189</strain>
    </source>
</reference>
<dbReference type="FunFam" id="3.40.50.620:FF:000114">
    <property type="entry name" value="Pantothenate synthetase"/>
    <property type="match status" value="1"/>
</dbReference>
<proteinExistence type="inferred from homology"/>
<comment type="miscellaneous">
    <text evidence="15">The reaction proceeds by a bi uni uni bi ping pong mechanism.</text>
</comment>
<feature type="active site" description="Proton donor" evidence="15">
    <location>
        <position position="30"/>
    </location>
</feature>
<evidence type="ECO:0000256" key="5">
    <source>
        <dbReference type="ARBA" id="ARBA00014155"/>
    </source>
</evidence>
<dbReference type="InterPro" id="IPR003721">
    <property type="entry name" value="Pantoate_ligase"/>
</dbReference>
<evidence type="ECO:0000256" key="9">
    <source>
        <dbReference type="ARBA" id="ARBA00022741"/>
    </source>
</evidence>
<feature type="binding site" evidence="15">
    <location>
        <begin position="23"/>
        <end position="30"/>
    </location>
    <ligand>
        <name>ATP</name>
        <dbReference type="ChEBI" id="CHEBI:30616"/>
    </ligand>
</feature>
<feature type="binding site" evidence="15">
    <location>
        <position position="147"/>
    </location>
    <ligand>
        <name>(R)-pantoate</name>
        <dbReference type="ChEBI" id="CHEBI:15980"/>
    </ligand>
</feature>
<keyword evidence="8 15" id="KW-0566">Pantothenate biosynthesis</keyword>
<protein>
    <recommendedName>
        <fullName evidence="5 15">Pantothenate synthetase</fullName>
        <shortName evidence="15">PS</shortName>
        <ecNumber evidence="4 15">6.3.2.1</ecNumber>
    </recommendedName>
    <alternativeName>
        <fullName evidence="14 15">Pantoate--beta-alanine ligase</fullName>
    </alternativeName>
    <alternativeName>
        <fullName evidence="11 15">Pantoate-activating enzyme</fullName>
    </alternativeName>
</protein>
<evidence type="ECO:0000256" key="14">
    <source>
        <dbReference type="ARBA" id="ARBA00077433"/>
    </source>
</evidence>
<gene>
    <name evidence="15" type="primary">panC</name>
    <name evidence="16" type="ORF">DF222_02975</name>
</gene>
<dbReference type="GO" id="GO:0015940">
    <property type="term" value="P:pantothenate biosynthetic process"/>
    <property type="evidence" value="ECO:0007669"/>
    <property type="project" value="UniProtKB-UniRule"/>
</dbReference>
<dbReference type="NCBIfam" id="TIGR00018">
    <property type="entry name" value="panC"/>
    <property type="match status" value="1"/>
</dbReference>
<dbReference type="NCBIfam" id="TIGR00125">
    <property type="entry name" value="cyt_tran_rel"/>
    <property type="match status" value="1"/>
</dbReference>
<dbReference type="SUPFAM" id="SSF52374">
    <property type="entry name" value="Nucleotidylyl transferase"/>
    <property type="match status" value="1"/>
</dbReference>
<accession>A0A2U1T8H7</accession>
<keyword evidence="17" id="KW-1185">Reference proteome</keyword>
<keyword evidence="6 15" id="KW-0963">Cytoplasm</keyword>
<dbReference type="CDD" id="cd00560">
    <property type="entry name" value="PanC"/>
    <property type="match status" value="1"/>
</dbReference>
<comment type="subcellular location">
    <subcellularLocation>
        <location evidence="1 15">Cytoplasm</location>
    </subcellularLocation>
</comment>
<evidence type="ECO:0000256" key="6">
    <source>
        <dbReference type="ARBA" id="ARBA00022490"/>
    </source>
</evidence>
<evidence type="ECO:0000256" key="1">
    <source>
        <dbReference type="ARBA" id="ARBA00004496"/>
    </source>
</evidence>
<dbReference type="PANTHER" id="PTHR21299">
    <property type="entry name" value="CYTIDYLATE KINASE/PANTOATE-BETA-ALANINE LIGASE"/>
    <property type="match status" value="1"/>
</dbReference>
<keyword evidence="10 15" id="KW-0067">ATP-binding</keyword>
<dbReference type="GO" id="GO:0004592">
    <property type="term" value="F:pantoate-beta-alanine ligase activity"/>
    <property type="evidence" value="ECO:0007669"/>
    <property type="project" value="UniProtKB-UniRule"/>
</dbReference>
<dbReference type="GO" id="GO:0005829">
    <property type="term" value="C:cytosol"/>
    <property type="evidence" value="ECO:0007669"/>
    <property type="project" value="TreeGrafter"/>
</dbReference>
<dbReference type="EC" id="6.3.2.1" evidence="4 15"/>
<comment type="similarity">
    <text evidence="3 15">Belongs to the pantothenate synthetase family.</text>
</comment>
<evidence type="ECO:0000256" key="4">
    <source>
        <dbReference type="ARBA" id="ARBA00012219"/>
    </source>
</evidence>
<feature type="binding site" evidence="15">
    <location>
        <position position="54"/>
    </location>
    <ligand>
        <name>(R)-pantoate</name>
        <dbReference type="ChEBI" id="CHEBI:15980"/>
    </ligand>
</feature>
<comment type="caution">
    <text evidence="16">The sequence shown here is derived from an EMBL/GenBank/DDBJ whole genome shotgun (WGS) entry which is preliminary data.</text>
</comment>
<keyword evidence="7 15" id="KW-0436">Ligase</keyword>
<dbReference type="InterPro" id="IPR004821">
    <property type="entry name" value="Cyt_trans-like"/>
</dbReference>
<evidence type="ECO:0000256" key="8">
    <source>
        <dbReference type="ARBA" id="ARBA00022655"/>
    </source>
</evidence>
<feature type="binding site" evidence="15">
    <location>
        <begin position="178"/>
        <end position="181"/>
    </location>
    <ligand>
        <name>ATP</name>
        <dbReference type="ChEBI" id="CHEBI:30616"/>
    </ligand>
</feature>
<comment type="subunit">
    <text evidence="15">Homodimer.</text>
</comment>
<dbReference type="Proteomes" id="UP000244989">
    <property type="component" value="Unassembled WGS sequence"/>
</dbReference>
<evidence type="ECO:0000256" key="13">
    <source>
        <dbReference type="ARBA" id="ARBA00055042"/>
    </source>
</evidence>
<comment type="function">
    <text evidence="13 15">Catalyzes the condensation of pantoate with beta-alanine in an ATP-dependent reaction via a pantoyl-adenylate intermediate.</text>
</comment>
<evidence type="ECO:0000313" key="16">
    <source>
        <dbReference type="EMBL" id="PWC02311.1"/>
    </source>
</evidence>
<comment type="catalytic activity">
    <reaction evidence="12 15">
        <text>(R)-pantoate + beta-alanine + ATP = (R)-pantothenate + AMP + diphosphate + H(+)</text>
        <dbReference type="Rhea" id="RHEA:10912"/>
        <dbReference type="ChEBI" id="CHEBI:15378"/>
        <dbReference type="ChEBI" id="CHEBI:15980"/>
        <dbReference type="ChEBI" id="CHEBI:29032"/>
        <dbReference type="ChEBI" id="CHEBI:30616"/>
        <dbReference type="ChEBI" id="CHEBI:33019"/>
        <dbReference type="ChEBI" id="CHEBI:57966"/>
        <dbReference type="ChEBI" id="CHEBI:456215"/>
        <dbReference type="EC" id="6.3.2.1"/>
    </reaction>
</comment>
<dbReference type="AlphaFoldDB" id="A0A2U1T8H7"/>
<evidence type="ECO:0000256" key="3">
    <source>
        <dbReference type="ARBA" id="ARBA00009256"/>
    </source>
</evidence>
<dbReference type="KEGG" id="cyz:C3B44_05755"/>
<dbReference type="Gene3D" id="3.30.1300.10">
    <property type="entry name" value="Pantoate-beta-alanine ligase, C-terminal domain"/>
    <property type="match status" value="1"/>
</dbReference>
<sequence>MRVIENPADFPTLEGTVGFVPTMGALHDGHASLITAARTNNDTVVVSVFVNPLQFNEPEDYDNYPRDLDSDLKFLSELGVDIVLAPTVEHMYPGGGPIVTVSTGEMGTVLEGASRPGHFDGVATVVAKLFNIVRPHRAYFGQKDAQQVAVVKRLVADLNLGVEILAAPIVRAADGLAESSRNRRLSPAEREQALALPRALEALAEGADLAHVRARLAAEVDVDYLVVVDPETLSETRERPALALGAVWVGPVRLIDNREI</sequence>
<dbReference type="InterPro" id="IPR014729">
    <property type="entry name" value="Rossmann-like_a/b/a_fold"/>
</dbReference>
<dbReference type="Gene3D" id="3.40.50.620">
    <property type="entry name" value="HUPs"/>
    <property type="match status" value="1"/>
</dbReference>
<evidence type="ECO:0000256" key="12">
    <source>
        <dbReference type="ARBA" id="ARBA00048258"/>
    </source>
</evidence>
<dbReference type="HAMAP" id="MF_00158">
    <property type="entry name" value="PanC"/>
    <property type="match status" value="1"/>
</dbReference>
<evidence type="ECO:0000256" key="10">
    <source>
        <dbReference type="ARBA" id="ARBA00022840"/>
    </source>
</evidence>
<evidence type="ECO:0000256" key="7">
    <source>
        <dbReference type="ARBA" id="ARBA00022598"/>
    </source>
</evidence>
<evidence type="ECO:0000256" key="2">
    <source>
        <dbReference type="ARBA" id="ARBA00004990"/>
    </source>
</evidence>
<dbReference type="EMBL" id="QEEZ01000004">
    <property type="protein sequence ID" value="PWC02311.1"/>
    <property type="molecule type" value="Genomic_DNA"/>
</dbReference>
<evidence type="ECO:0000256" key="15">
    <source>
        <dbReference type="HAMAP-Rule" id="MF_00158"/>
    </source>
</evidence>
<comment type="pathway">
    <text evidence="2 15">Cofactor biosynthesis; (R)-pantothenate biosynthesis; (R)-pantothenate from (R)-pantoate and beta-alanine: step 1/1.</text>
</comment>
<dbReference type="PANTHER" id="PTHR21299:SF1">
    <property type="entry name" value="PANTOATE--BETA-ALANINE LIGASE"/>
    <property type="match status" value="1"/>
</dbReference>
<keyword evidence="9 15" id="KW-0547">Nucleotide-binding</keyword>
<evidence type="ECO:0000313" key="17">
    <source>
        <dbReference type="Proteomes" id="UP000244989"/>
    </source>
</evidence>
<dbReference type="UniPathway" id="UPA00028">
    <property type="reaction ID" value="UER00005"/>
</dbReference>
<dbReference type="RefSeq" id="WP_108431534.1">
    <property type="nucleotide sequence ID" value="NZ_CP026947.1"/>
</dbReference>
<feature type="binding site" evidence="15">
    <location>
        <begin position="141"/>
        <end position="144"/>
    </location>
    <ligand>
        <name>ATP</name>
        <dbReference type="ChEBI" id="CHEBI:30616"/>
    </ligand>
</feature>
<dbReference type="InterPro" id="IPR042176">
    <property type="entry name" value="Pantoate_ligase_C"/>
</dbReference>
<feature type="binding site" evidence="15">
    <location>
        <position position="54"/>
    </location>
    <ligand>
        <name>beta-alanine</name>
        <dbReference type="ChEBI" id="CHEBI:57966"/>
    </ligand>
</feature>
<dbReference type="Pfam" id="PF02569">
    <property type="entry name" value="Pantoate_ligase"/>
    <property type="match status" value="1"/>
</dbReference>
<name>A0A2U1T8H7_9CORY</name>
<evidence type="ECO:0000256" key="11">
    <source>
        <dbReference type="ARBA" id="ARBA00032806"/>
    </source>
</evidence>
<dbReference type="OrthoDB" id="9773087at2"/>
<dbReference type="GO" id="GO:0005524">
    <property type="term" value="F:ATP binding"/>
    <property type="evidence" value="ECO:0007669"/>
    <property type="project" value="UniProtKB-KW"/>
</dbReference>